<organism evidence="3 4">
    <name type="scientific">Agrocybe pediades</name>
    <dbReference type="NCBI Taxonomy" id="84607"/>
    <lineage>
        <taxon>Eukaryota</taxon>
        <taxon>Fungi</taxon>
        <taxon>Dikarya</taxon>
        <taxon>Basidiomycota</taxon>
        <taxon>Agaricomycotina</taxon>
        <taxon>Agaricomycetes</taxon>
        <taxon>Agaricomycetidae</taxon>
        <taxon>Agaricales</taxon>
        <taxon>Agaricineae</taxon>
        <taxon>Strophariaceae</taxon>
        <taxon>Agrocybe</taxon>
    </lineage>
</organism>
<keyword evidence="2" id="KW-0732">Signal</keyword>
<dbReference type="AlphaFoldDB" id="A0A8H4QF86"/>
<accession>A0A8H4QF86</accession>
<proteinExistence type="predicted"/>
<protein>
    <submittedName>
        <fullName evidence="3">Uncharacterized protein</fullName>
    </submittedName>
</protein>
<feature type="chain" id="PRO_5034060460" evidence="2">
    <location>
        <begin position="18"/>
        <end position="641"/>
    </location>
</feature>
<gene>
    <name evidence="3" type="ORF">D9613_012050</name>
</gene>
<sequence length="641" mass="72013">MGRKMTLFLLTDSQVAAFNATLPSFAARCHQVNPENKRHCKDVGKLKKEFAEDLMKTPEFSAENLDTSEHTRKDWEKTLSKRYANYEYRQAQKALSSSDGSSSKKRHSKVNNVTPFMLFDDDISPREHFISKLDPEELRELYKGVSQDKGIPACAARNQVISELWNNADQQQEAADLEVLKSNVGSNQKHFPGRAMQSMEKMIVSGRLGSCLLSMAWAFRDPETSSVKAGRVNIGFDSVHNDILDHIYAGDAEDWLNYANITLPKHTPKVATTIPRDENGLPLFPSFNQDETHPAAMKQIVRDYLILLWDYTMGDARDAIALPWNDITIHPENYYDEWKFPYTIRAMEDLSRSEIVSLVECLDRDRREKPFKFHRWERIRSNIRVQKAVDADRENLSKADRGSDDNVDVNDDQEEPEAAAVRKEDVDASDEEEESDNNDGGQNNEKGEDEEEESEEESGGEDEEEESGSEDTEDEDEDEEEEESGSKDDEAEDEEEESGSEGEEAEDEEEESGSEGEEGEDDDGEDGEESVSEDGGESGSEDGEESGSEDKDEEEGDDEDSKGEDQEVEDDQEESGGEYEGVDAKEQAAGEDDVGNASDQLEAAKEVQTQLRRSGRDRMPTKRVLEAEEAGLPVPGAKRAK</sequence>
<dbReference type="Proteomes" id="UP000521872">
    <property type="component" value="Unassembled WGS sequence"/>
</dbReference>
<feature type="region of interest" description="Disordered" evidence="1">
    <location>
        <begin position="391"/>
        <end position="641"/>
    </location>
</feature>
<feature type="compositionally biased region" description="Basic and acidic residues" evidence="1">
    <location>
        <begin position="391"/>
        <end position="404"/>
    </location>
</feature>
<evidence type="ECO:0000313" key="3">
    <source>
        <dbReference type="EMBL" id="KAF4609768.1"/>
    </source>
</evidence>
<keyword evidence="4" id="KW-1185">Reference proteome</keyword>
<feature type="compositionally biased region" description="Acidic residues" evidence="1">
    <location>
        <begin position="427"/>
        <end position="437"/>
    </location>
</feature>
<evidence type="ECO:0000256" key="2">
    <source>
        <dbReference type="SAM" id="SignalP"/>
    </source>
</evidence>
<evidence type="ECO:0000313" key="4">
    <source>
        <dbReference type="Proteomes" id="UP000521872"/>
    </source>
</evidence>
<feature type="signal peptide" evidence="2">
    <location>
        <begin position="1"/>
        <end position="17"/>
    </location>
</feature>
<comment type="caution">
    <text evidence="3">The sequence shown here is derived from an EMBL/GenBank/DDBJ whole genome shotgun (WGS) entry which is preliminary data.</text>
</comment>
<dbReference type="EMBL" id="JAACJL010000060">
    <property type="protein sequence ID" value="KAF4609768.1"/>
    <property type="molecule type" value="Genomic_DNA"/>
</dbReference>
<evidence type="ECO:0000256" key="1">
    <source>
        <dbReference type="SAM" id="MobiDB-lite"/>
    </source>
</evidence>
<name>A0A8H4QF86_9AGAR</name>
<feature type="compositionally biased region" description="Acidic residues" evidence="1">
    <location>
        <begin position="447"/>
        <end position="581"/>
    </location>
</feature>
<feature type="compositionally biased region" description="Acidic residues" evidence="1">
    <location>
        <begin position="405"/>
        <end position="417"/>
    </location>
</feature>
<reference evidence="3 4" key="1">
    <citation type="submission" date="2019-12" db="EMBL/GenBank/DDBJ databases">
        <authorList>
            <person name="Floudas D."/>
            <person name="Bentzer J."/>
            <person name="Ahren D."/>
            <person name="Johansson T."/>
            <person name="Persson P."/>
            <person name="Tunlid A."/>
        </authorList>
    </citation>
    <scope>NUCLEOTIDE SEQUENCE [LARGE SCALE GENOMIC DNA]</scope>
    <source>
        <strain evidence="3 4">CBS 102.39</strain>
    </source>
</reference>
<feature type="compositionally biased region" description="Basic and acidic residues" evidence="1">
    <location>
        <begin position="614"/>
        <end position="626"/>
    </location>
</feature>